<proteinExistence type="predicted"/>
<protein>
    <recommendedName>
        <fullName evidence="1">DUF6894 domain-containing protein</fullName>
    </recommendedName>
</protein>
<dbReference type="RefSeq" id="WP_147021800.1">
    <property type="nucleotide sequence ID" value="NZ_BJYU01000040.1"/>
</dbReference>
<evidence type="ECO:0000313" key="3">
    <source>
        <dbReference type="Proteomes" id="UP000321085"/>
    </source>
</evidence>
<dbReference type="EMBL" id="BJYU01000040">
    <property type="protein sequence ID" value="GEO15340.1"/>
    <property type="molecule type" value="Genomic_DNA"/>
</dbReference>
<feature type="domain" description="DUF6894" evidence="1">
    <location>
        <begin position="3"/>
        <end position="69"/>
    </location>
</feature>
<organism evidence="2 3">
    <name type="scientific">Microvirga aerophila</name>
    <dbReference type="NCBI Taxonomy" id="670291"/>
    <lineage>
        <taxon>Bacteria</taxon>
        <taxon>Pseudomonadati</taxon>
        <taxon>Pseudomonadota</taxon>
        <taxon>Alphaproteobacteria</taxon>
        <taxon>Hyphomicrobiales</taxon>
        <taxon>Methylobacteriaceae</taxon>
        <taxon>Microvirga</taxon>
    </lineage>
</organism>
<accession>A0A512BTR9</accession>
<dbReference type="AlphaFoldDB" id="A0A512BTR9"/>
<keyword evidence="3" id="KW-1185">Reference proteome</keyword>
<name>A0A512BTR9_9HYPH</name>
<dbReference type="Pfam" id="PF21834">
    <property type="entry name" value="DUF6894"/>
    <property type="match status" value="1"/>
</dbReference>
<evidence type="ECO:0000259" key="1">
    <source>
        <dbReference type="Pfam" id="PF21834"/>
    </source>
</evidence>
<comment type="caution">
    <text evidence="2">The sequence shown here is derived from an EMBL/GenBank/DDBJ whole genome shotgun (WGS) entry which is preliminary data.</text>
</comment>
<evidence type="ECO:0000313" key="2">
    <source>
        <dbReference type="EMBL" id="GEO15340.1"/>
    </source>
</evidence>
<gene>
    <name evidence="2" type="ORF">MAE02_30360</name>
</gene>
<dbReference type="Proteomes" id="UP000321085">
    <property type="component" value="Unassembled WGS sequence"/>
</dbReference>
<sequence>MPRFYFAIQGLSVTEELGQIDLPNRTAAHDEALKAARAYRAALSRENMDPAHFAVVFDQRHRVVEVISFREV</sequence>
<dbReference type="InterPro" id="IPR054189">
    <property type="entry name" value="DUF6894"/>
</dbReference>
<reference evidence="2 3" key="1">
    <citation type="submission" date="2019-07" db="EMBL/GenBank/DDBJ databases">
        <title>Whole genome shotgun sequence of Microvirga aerophila NBRC 106136.</title>
        <authorList>
            <person name="Hosoyama A."/>
            <person name="Uohara A."/>
            <person name="Ohji S."/>
            <person name="Ichikawa N."/>
        </authorList>
    </citation>
    <scope>NUCLEOTIDE SEQUENCE [LARGE SCALE GENOMIC DNA]</scope>
    <source>
        <strain evidence="2 3">NBRC 106136</strain>
    </source>
</reference>